<comment type="caution">
    <text evidence="1">The sequence shown here is derived from an EMBL/GenBank/DDBJ whole genome shotgun (WGS) entry which is preliminary data.</text>
</comment>
<dbReference type="InterPro" id="IPR039735">
    <property type="entry name" value="CHIC1/2"/>
</dbReference>
<dbReference type="PANTHER" id="PTHR13005">
    <property type="entry name" value="CYSTEINE-RICH HYDROPHOBIC DOMAIN PROTEIN BRAIN X-LINKED PROTEIN"/>
    <property type="match status" value="1"/>
</dbReference>
<evidence type="ECO:0000313" key="1">
    <source>
        <dbReference type="EMBL" id="OQR66247.1"/>
    </source>
</evidence>
<gene>
    <name evidence="1" type="ORF">BIW11_14278</name>
</gene>
<evidence type="ECO:0000313" key="2">
    <source>
        <dbReference type="Proteomes" id="UP000192247"/>
    </source>
</evidence>
<dbReference type="AlphaFoldDB" id="A0A1V9WYH7"/>
<reference evidence="1 2" key="1">
    <citation type="journal article" date="2017" name="Gigascience">
        <title>Draft genome of the honey bee ectoparasitic mite, Tropilaelaps mercedesae, is shaped by the parasitic life history.</title>
        <authorList>
            <person name="Dong X."/>
            <person name="Armstrong S.D."/>
            <person name="Xia D."/>
            <person name="Makepeace B.L."/>
            <person name="Darby A.C."/>
            <person name="Kadowaki T."/>
        </authorList>
    </citation>
    <scope>NUCLEOTIDE SEQUENCE [LARGE SCALE GENOMIC DNA]</scope>
    <source>
        <strain evidence="1">Wuxi-XJTLU</strain>
    </source>
</reference>
<dbReference type="OrthoDB" id="67682at2759"/>
<organism evidence="1 2">
    <name type="scientific">Tropilaelaps mercedesae</name>
    <dbReference type="NCBI Taxonomy" id="418985"/>
    <lineage>
        <taxon>Eukaryota</taxon>
        <taxon>Metazoa</taxon>
        <taxon>Ecdysozoa</taxon>
        <taxon>Arthropoda</taxon>
        <taxon>Chelicerata</taxon>
        <taxon>Arachnida</taxon>
        <taxon>Acari</taxon>
        <taxon>Parasitiformes</taxon>
        <taxon>Mesostigmata</taxon>
        <taxon>Gamasina</taxon>
        <taxon>Dermanyssoidea</taxon>
        <taxon>Laelapidae</taxon>
        <taxon>Tropilaelaps</taxon>
    </lineage>
</organism>
<accession>A0A1V9WYH7</accession>
<dbReference type="InParanoid" id="A0A1V9WYH7"/>
<sequence>MSMSGTGCDEGLALSLQQNCHGAISSSSSNAISTAGTNVTDIAIVLGTDTDGETAAVAVSSSAVTTLGSTSSSAASGCAVGGVAGSGAISLRNMAELDTIMVLEIDEEELLQQQVPDETSCIVPEPVIIRGAGNMTVFGLSNKFDTEFPSQLSAKEVMGVAHKYISGVKVHVDFIICKANCAYVLSRGSSGSRGPDRMLWGIFVYEISGVHLSRWLPRNSKQHCPGLTQFFEKLFQ</sequence>
<keyword evidence="2" id="KW-1185">Reference proteome</keyword>
<name>A0A1V9WYH7_9ACAR</name>
<dbReference type="Proteomes" id="UP000192247">
    <property type="component" value="Unassembled WGS sequence"/>
</dbReference>
<proteinExistence type="predicted"/>
<protein>
    <submittedName>
        <fullName evidence="1">Cysteine-rich hydrophobic domain 2 protein-like</fullName>
    </submittedName>
</protein>
<dbReference type="EMBL" id="MNPL01033217">
    <property type="protein sequence ID" value="OQR66247.1"/>
    <property type="molecule type" value="Genomic_DNA"/>
</dbReference>
<dbReference type="PANTHER" id="PTHR13005:SF4">
    <property type="entry name" value="CYSTEINE-RICH HYDROPHOBIC PROTEIN"/>
    <property type="match status" value="1"/>
</dbReference>